<dbReference type="PANTHER" id="PTHR22924">
    <property type="entry name" value="LEGHEMOGLOBIN-RELATED"/>
    <property type="match status" value="1"/>
</dbReference>
<name>A0ABU6XIK8_9FABA</name>
<dbReference type="Gene3D" id="1.10.490.10">
    <property type="entry name" value="Globins"/>
    <property type="match status" value="1"/>
</dbReference>
<organism evidence="12 13">
    <name type="scientific">Stylosanthes scabra</name>
    <dbReference type="NCBI Taxonomy" id="79078"/>
    <lineage>
        <taxon>Eukaryota</taxon>
        <taxon>Viridiplantae</taxon>
        <taxon>Streptophyta</taxon>
        <taxon>Embryophyta</taxon>
        <taxon>Tracheophyta</taxon>
        <taxon>Spermatophyta</taxon>
        <taxon>Magnoliopsida</taxon>
        <taxon>eudicotyledons</taxon>
        <taxon>Gunneridae</taxon>
        <taxon>Pentapetalae</taxon>
        <taxon>rosids</taxon>
        <taxon>fabids</taxon>
        <taxon>Fabales</taxon>
        <taxon>Fabaceae</taxon>
        <taxon>Papilionoideae</taxon>
        <taxon>50 kb inversion clade</taxon>
        <taxon>dalbergioids sensu lato</taxon>
        <taxon>Dalbergieae</taxon>
        <taxon>Pterocarpus clade</taxon>
        <taxon>Stylosanthes</taxon>
    </lineage>
</organism>
<dbReference type="InterPro" id="IPR009050">
    <property type="entry name" value="Globin-like_sf"/>
</dbReference>
<dbReference type="InterPro" id="IPR001032">
    <property type="entry name" value="Leghaemoglobin-like"/>
</dbReference>
<dbReference type="InterPro" id="IPR019824">
    <property type="entry name" value="Leghaemoglobin_Fe_BS"/>
</dbReference>
<protein>
    <recommendedName>
        <fullName evidence="11">Globin domain-containing protein</fullName>
    </recommendedName>
</protein>
<dbReference type="PROSITE" id="PS01033">
    <property type="entry name" value="GLOBIN"/>
    <property type="match status" value="1"/>
</dbReference>
<comment type="catalytic activity">
    <reaction evidence="9">
        <text>Fe(III)-heme b-[protein] + nitric oxide + H2O = Fe(II)-heme b-[protein] + nitrite + 2 H(+)</text>
        <dbReference type="Rhea" id="RHEA:77711"/>
        <dbReference type="Rhea" id="RHEA-COMP:18975"/>
        <dbReference type="Rhea" id="RHEA-COMP:18976"/>
        <dbReference type="ChEBI" id="CHEBI:15377"/>
        <dbReference type="ChEBI" id="CHEBI:15378"/>
        <dbReference type="ChEBI" id="CHEBI:16301"/>
        <dbReference type="ChEBI" id="CHEBI:16480"/>
        <dbReference type="ChEBI" id="CHEBI:55376"/>
        <dbReference type="ChEBI" id="CHEBI:60344"/>
    </reaction>
    <physiologicalReaction direction="right-to-left" evidence="9">
        <dbReference type="Rhea" id="RHEA:77713"/>
    </physiologicalReaction>
</comment>
<dbReference type="InterPro" id="IPR012292">
    <property type="entry name" value="Globin/Proto"/>
</dbReference>
<comment type="caution">
    <text evidence="12">The sequence shown here is derived from an EMBL/GenBank/DDBJ whole genome shotgun (WGS) entry which is preliminary data.</text>
</comment>
<evidence type="ECO:0000259" key="11">
    <source>
        <dbReference type="PROSITE" id="PS01033"/>
    </source>
</evidence>
<evidence type="ECO:0000256" key="4">
    <source>
        <dbReference type="ARBA" id="ARBA00022617"/>
    </source>
</evidence>
<evidence type="ECO:0000256" key="10">
    <source>
        <dbReference type="RuleBase" id="RU000625"/>
    </source>
</evidence>
<evidence type="ECO:0000313" key="12">
    <source>
        <dbReference type="EMBL" id="MED6197896.1"/>
    </source>
</evidence>
<evidence type="ECO:0000256" key="3">
    <source>
        <dbReference type="ARBA" id="ARBA00022448"/>
    </source>
</evidence>
<evidence type="ECO:0000256" key="8">
    <source>
        <dbReference type="ARBA" id="ARBA00023004"/>
    </source>
</evidence>
<sequence>MYALINLIPLLSSSMEFTEEQEALVVNSWEVLKNNSADLGLKLFLKIFSAAPEAVTLFSYLKDSKVPLDQNPKLKTHATIVFIMIGESAVQLRKAGKAMDESDLKHLGAVHFKLGVLNQHFQVAKTALLETIKEGGGDELWSQALSDAWGGAYDHLVQAIQSNKKSN</sequence>
<comment type="similarity">
    <text evidence="2 10">Belongs to the plant globin family.</text>
</comment>
<keyword evidence="6 10" id="KW-0479">Metal-binding</keyword>
<dbReference type="PANTHER" id="PTHR22924:SF39">
    <property type="entry name" value="NON-SYMBIOTIC HEMOGLOBIN 1"/>
    <property type="match status" value="1"/>
</dbReference>
<keyword evidence="3" id="KW-0813">Transport</keyword>
<dbReference type="PROSITE" id="PS00208">
    <property type="entry name" value="PLANT_GLOBIN"/>
    <property type="match status" value="1"/>
</dbReference>
<evidence type="ECO:0000256" key="1">
    <source>
        <dbReference type="ARBA" id="ARBA00001970"/>
    </source>
</evidence>
<dbReference type="InterPro" id="IPR000971">
    <property type="entry name" value="Globin"/>
</dbReference>
<feature type="domain" description="Globin" evidence="11">
    <location>
        <begin position="16"/>
        <end position="165"/>
    </location>
</feature>
<evidence type="ECO:0000256" key="2">
    <source>
        <dbReference type="ARBA" id="ARBA00007609"/>
    </source>
</evidence>
<proteinExistence type="inferred from homology"/>
<evidence type="ECO:0000256" key="9">
    <source>
        <dbReference type="ARBA" id="ARBA00048118"/>
    </source>
</evidence>
<dbReference type="Proteomes" id="UP001341840">
    <property type="component" value="Unassembled WGS sequence"/>
</dbReference>
<evidence type="ECO:0000256" key="5">
    <source>
        <dbReference type="ARBA" id="ARBA00022621"/>
    </source>
</evidence>
<evidence type="ECO:0000256" key="7">
    <source>
        <dbReference type="ARBA" id="ARBA00023002"/>
    </source>
</evidence>
<evidence type="ECO:0000256" key="6">
    <source>
        <dbReference type="ARBA" id="ARBA00022723"/>
    </source>
</evidence>
<comment type="cofactor">
    <cofactor evidence="1">
        <name>heme b</name>
        <dbReference type="ChEBI" id="CHEBI:60344"/>
    </cofactor>
</comment>
<gene>
    <name evidence="12" type="ORF">PIB30_061114</name>
</gene>
<dbReference type="Pfam" id="PF00042">
    <property type="entry name" value="Globin"/>
    <property type="match status" value="1"/>
</dbReference>
<dbReference type="PRINTS" id="PR00188">
    <property type="entry name" value="PLANTGLOBIN"/>
</dbReference>
<accession>A0ABU6XIK8</accession>
<keyword evidence="4 10" id="KW-0349">Heme</keyword>
<evidence type="ECO:0000313" key="13">
    <source>
        <dbReference type="Proteomes" id="UP001341840"/>
    </source>
</evidence>
<keyword evidence="13" id="KW-1185">Reference proteome</keyword>
<dbReference type="SUPFAM" id="SSF46458">
    <property type="entry name" value="Globin-like"/>
    <property type="match status" value="1"/>
</dbReference>
<reference evidence="12 13" key="1">
    <citation type="journal article" date="2023" name="Plants (Basel)">
        <title>Bridging the Gap: Combining Genomics and Transcriptomics Approaches to Understand Stylosanthes scabra, an Orphan Legume from the Brazilian Caatinga.</title>
        <authorList>
            <person name="Ferreira-Neto J.R.C."/>
            <person name="da Silva M.D."/>
            <person name="Binneck E."/>
            <person name="de Melo N.F."/>
            <person name="da Silva R.H."/>
            <person name="de Melo A.L.T.M."/>
            <person name="Pandolfi V."/>
            <person name="Bustamante F.O."/>
            <person name="Brasileiro-Vidal A.C."/>
            <person name="Benko-Iseppon A.M."/>
        </authorList>
    </citation>
    <scope>NUCLEOTIDE SEQUENCE [LARGE SCALE GENOMIC DNA]</scope>
    <source>
        <tissue evidence="12">Leaves</tissue>
    </source>
</reference>
<dbReference type="EMBL" id="JASCZI010211998">
    <property type="protein sequence ID" value="MED6197896.1"/>
    <property type="molecule type" value="Genomic_DNA"/>
</dbReference>
<keyword evidence="5" id="KW-0561">Oxygen transport</keyword>
<keyword evidence="8 10" id="KW-0408">Iron</keyword>
<keyword evidence="7" id="KW-0560">Oxidoreductase</keyword>